<keyword evidence="3 4" id="KW-0271">Exosome</keyword>
<organism evidence="7 8">
    <name type="scientific">Candidatus Iainarchaeum sp</name>
    <dbReference type="NCBI Taxonomy" id="3101447"/>
    <lineage>
        <taxon>Archaea</taxon>
        <taxon>Candidatus Iainarchaeota</taxon>
        <taxon>Candidatus Iainarchaeia</taxon>
        <taxon>Candidatus Iainarchaeales</taxon>
        <taxon>Candidatus Iainarchaeaceae</taxon>
        <taxon>Candidatus Iainarchaeum</taxon>
    </lineage>
</organism>
<evidence type="ECO:0000256" key="3">
    <source>
        <dbReference type="ARBA" id="ARBA00022835"/>
    </source>
</evidence>
<comment type="caution">
    <text evidence="7">The sequence shown here is derived from an EMBL/GenBank/DDBJ whole genome shotgun (WGS) entry which is preliminary data.</text>
</comment>
<feature type="domain" description="Exoribonuclease phosphorolytic" evidence="6">
    <location>
        <begin position="189"/>
        <end position="251"/>
    </location>
</feature>
<proteinExistence type="inferred from homology"/>
<dbReference type="InterPro" id="IPR027408">
    <property type="entry name" value="PNPase/RNase_PH_dom_sf"/>
</dbReference>
<dbReference type="GO" id="GO:0000177">
    <property type="term" value="C:cytoplasmic exosome (RNase complex)"/>
    <property type="evidence" value="ECO:0007669"/>
    <property type="project" value="TreeGrafter"/>
</dbReference>
<dbReference type="AlphaFoldDB" id="A0A497JKI7"/>
<dbReference type="GO" id="GO:0016075">
    <property type="term" value="P:rRNA catabolic process"/>
    <property type="evidence" value="ECO:0007669"/>
    <property type="project" value="TreeGrafter"/>
</dbReference>
<dbReference type="InterPro" id="IPR036345">
    <property type="entry name" value="ExoRNase_PH_dom2_sf"/>
</dbReference>
<dbReference type="InterPro" id="IPR015847">
    <property type="entry name" value="ExoRNase_PH_dom2"/>
</dbReference>
<evidence type="ECO:0000256" key="4">
    <source>
        <dbReference type="HAMAP-Rule" id="MF_00622"/>
    </source>
</evidence>
<dbReference type="HAMAP" id="MF_00622">
    <property type="entry name" value="Exosome_Rrp42"/>
    <property type="match status" value="1"/>
</dbReference>
<evidence type="ECO:0000313" key="8">
    <source>
        <dbReference type="Proteomes" id="UP000277633"/>
    </source>
</evidence>
<comment type="subcellular location">
    <subcellularLocation>
        <location evidence="1 4">Cytoplasm</location>
    </subcellularLocation>
</comment>
<dbReference type="NCBIfam" id="NF003282">
    <property type="entry name" value="PRK04282.1-1"/>
    <property type="match status" value="1"/>
</dbReference>
<evidence type="ECO:0000256" key="1">
    <source>
        <dbReference type="ARBA" id="ARBA00004496"/>
    </source>
</evidence>
<dbReference type="Pfam" id="PF01138">
    <property type="entry name" value="RNase_PH"/>
    <property type="match status" value="1"/>
</dbReference>
<keyword evidence="2 4" id="KW-0963">Cytoplasm</keyword>
<feature type="domain" description="Exoribonuclease phosphorolytic" evidence="5">
    <location>
        <begin position="31"/>
        <end position="166"/>
    </location>
</feature>
<dbReference type="InterPro" id="IPR020869">
    <property type="entry name" value="Rrp42_archaea"/>
</dbReference>
<comment type="subunit">
    <text evidence="4">Component of the archaeal exosome complex. Forms a hexameric ring-like arrangement composed of 3 Rrp41-Rrp42 heterodimers. The hexameric ring associates with a trimer of Rrp4 and/or Csl4 subunits.</text>
</comment>
<comment type="similarity">
    <text evidence="4">Belongs to the RNase PH family. Rrp42 subfamily.</text>
</comment>
<comment type="function">
    <text evidence="4">Non-catalytic component of the exosome, which is a complex involved in RNA degradation. Contributes to the structuring of the Rrp41 active site.</text>
</comment>
<dbReference type="FunFam" id="3.30.230.70:FF:000017">
    <property type="entry name" value="Exosome complex component Rrp42"/>
    <property type="match status" value="1"/>
</dbReference>
<evidence type="ECO:0000256" key="2">
    <source>
        <dbReference type="ARBA" id="ARBA00022490"/>
    </source>
</evidence>
<evidence type="ECO:0000259" key="5">
    <source>
        <dbReference type="Pfam" id="PF01138"/>
    </source>
</evidence>
<dbReference type="Proteomes" id="UP000277633">
    <property type="component" value="Unassembled WGS sequence"/>
</dbReference>
<accession>A0A497JKI7</accession>
<gene>
    <name evidence="4" type="primary">rrp42</name>
    <name evidence="7" type="ORF">DRO07_00040</name>
</gene>
<dbReference type="EMBL" id="QMWO01000001">
    <property type="protein sequence ID" value="RLG70485.1"/>
    <property type="molecule type" value="Genomic_DNA"/>
</dbReference>
<dbReference type="SUPFAM" id="SSF55666">
    <property type="entry name" value="Ribonuclease PH domain 2-like"/>
    <property type="match status" value="1"/>
</dbReference>
<dbReference type="Gene3D" id="3.30.230.70">
    <property type="entry name" value="GHMP Kinase, N-terminal domain"/>
    <property type="match status" value="1"/>
</dbReference>
<dbReference type="Pfam" id="PF03725">
    <property type="entry name" value="RNase_PH_C"/>
    <property type="match status" value="1"/>
</dbReference>
<sequence>MRDDILWELRSDKVKELIKVSQRLDGRGLFEYRPVQIETGFSKNAHGSCRIRLGETDVIVGVKMDIAEPYPDSPDEGSITVGAELMPMASPVFEPGPPDQNATELARVVDRCIRESKAIDFKKLSIVEGEKAWFVFIDIYIANDAGNLFDASSLAALGALLDTKIPKLEDDKIVKGEYSGKLELSKKPLLTTFAKINGKIVVDPATAEEKAMDARLSIGTTEEALMSAMQKGGTGSFTQAEIEQCIELAFQKSDELRKFFKVG</sequence>
<dbReference type="PANTHER" id="PTHR11097:SF8">
    <property type="entry name" value="EXOSOME COMPLEX COMPONENT RRP42"/>
    <property type="match status" value="1"/>
</dbReference>
<dbReference type="InterPro" id="IPR050590">
    <property type="entry name" value="Exosome_comp_Rrp42_subfam"/>
</dbReference>
<reference evidence="7 8" key="1">
    <citation type="submission" date="2018-06" db="EMBL/GenBank/DDBJ databases">
        <title>Extensive metabolic versatility and redundancy in microbially diverse, dynamic hydrothermal sediments.</title>
        <authorList>
            <person name="Dombrowski N."/>
            <person name="Teske A."/>
            <person name="Baker B.J."/>
        </authorList>
    </citation>
    <scope>NUCLEOTIDE SEQUENCE [LARGE SCALE GENOMIC DNA]</scope>
    <source>
        <strain evidence="7">B9_G13</strain>
    </source>
</reference>
<protein>
    <recommendedName>
        <fullName evidence="4">Exosome complex component Rrp42</fullName>
    </recommendedName>
</protein>
<dbReference type="InterPro" id="IPR001247">
    <property type="entry name" value="ExoRNase_PH_dom1"/>
</dbReference>
<evidence type="ECO:0000313" key="7">
    <source>
        <dbReference type="EMBL" id="RLG70485.1"/>
    </source>
</evidence>
<dbReference type="InterPro" id="IPR020568">
    <property type="entry name" value="Ribosomal_Su5_D2-typ_SF"/>
</dbReference>
<dbReference type="PANTHER" id="PTHR11097">
    <property type="entry name" value="EXOSOME COMPLEX EXONUCLEASE RIBOSOMAL RNA PROCESSING PROTEIN"/>
    <property type="match status" value="1"/>
</dbReference>
<dbReference type="GO" id="GO:0035925">
    <property type="term" value="F:mRNA 3'-UTR AU-rich region binding"/>
    <property type="evidence" value="ECO:0007669"/>
    <property type="project" value="TreeGrafter"/>
</dbReference>
<name>A0A497JKI7_9ARCH</name>
<dbReference type="SUPFAM" id="SSF54211">
    <property type="entry name" value="Ribosomal protein S5 domain 2-like"/>
    <property type="match status" value="1"/>
</dbReference>
<dbReference type="CDD" id="cd11365">
    <property type="entry name" value="RNase_PH_archRRP42"/>
    <property type="match status" value="1"/>
</dbReference>
<evidence type="ECO:0000259" key="6">
    <source>
        <dbReference type="Pfam" id="PF03725"/>
    </source>
</evidence>